<reference evidence="1 2" key="1">
    <citation type="submission" date="2014-04" db="EMBL/GenBank/DDBJ databases">
        <authorList>
            <consortium name="International Citrus Genome Consortium"/>
            <person name="Gmitter F."/>
            <person name="Chen C."/>
            <person name="Farmerie W."/>
            <person name="Harkins T."/>
            <person name="Desany B."/>
            <person name="Mohiuddin M."/>
            <person name="Kodira C."/>
            <person name="Borodovsky M."/>
            <person name="Lomsadze A."/>
            <person name="Burns P."/>
            <person name="Jenkins J."/>
            <person name="Prochnik S."/>
            <person name="Shu S."/>
            <person name="Chapman J."/>
            <person name="Pitluck S."/>
            <person name="Schmutz J."/>
            <person name="Rokhsar D."/>
        </authorList>
    </citation>
    <scope>NUCLEOTIDE SEQUENCE</scope>
</reference>
<dbReference type="Proteomes" id="UP000027120">
    <property type="component" value="Unassembled WGS sequence"/>
</dbReference>
<accession>A0A067DKJ7</accession>
<gene>
    <name evidence="1" type="ORF">CISIN_1g035361mg</name>
</gene>
<dbReference type="AlphaFoldDB" id="A0A067DKJ7"/>
<dbReference type="EMBL" id="KK786498">
    <property type="protein sequence ID" value="KDO39542.1"/>
    <property type="molecule type" value="Genomic_DNA"/>
</dbReference>
<name>A0A067DKJ7_CITSI</name>
<proteinExistence type="predicted"/>
<organism evidence="1 2">
    <name type="scientific">Citrus sinensis</name>
    <name type="common">Sweet orange</name>
    <name type="synonym">Citrus aurantium var. sinensis</name>
    <dbReference type="NCBI Taxonomy" id="2711"/>
    <lineage>
        <taxon>Eukaryota</taxon>
        <taxon>Viridiplantae</taxon>
        <taxon>Streptophyta</taxon>
        <taxon>Embryophyta</taxon>
        <taxon>Tracheophyta</taxon>
        <taxon>Spermatophyta</taxon>
        <taxon>Magnoliopsida</taxon>
        <taxon>eudicotyledons</taxon>
        <taxon>Gunneridae</taxon>
        <taxon>Pentapetalae</taxon>
        <taxon>rosids</taxon>
        <taxon>malvids</taxon>
        <taxon>Sapindales</taxon>
        <taxon>Rutaceae</taxon>
        <taxon>Aurantioideae</taxon>
        <taxon>Citrus</taxon>
    </lineage>
</organism>
<protein>
    <submittedName>
        <fullName evidence="1">Uncharacterized protein</fullName>
    </submittedName>
</protein>
<evidence type="ECO:0000313" key="1">
    <source>
        <dbReference type="EMBL" id="KDO39542.1"/>
    </source>
</evidence>
<keyword evidence="2" id="KW-1185">Reference proteome</keyword>
<sequence>MDFEGIFHRTQHLWLIYNSLLESLRNCFILGVGKIMLGHEFQAESRLGPIRLIAQLCVDIWAFTNN</sequence>
<evidence type="ECO:0000313" key="2">
    <source>
        <dbReference type="Proteomes" id="UP000027120"/>
    </source>
</evidence>